<feature type="domain" description="Methyltransferase type 11" evidence="5">
    <location>
        <begin position="57"/>
        <end position="146"/>
    </location>
</feature>
<keyword evidence="7" id="KW-1185">Reference proteome</keyword>
<feature type="region of interest" description="Disordered" evidence="4">
    <location>
        <begin position="1"/>
        <end position="30"/>
    </location>
</feature>
<dbReference type="Gene3D" id="3.40.50.150">
    <property type="entry name" value="Vaccinia Virus protein VP39"/>
    <property type="match status" value="1"/>
</dbReference>
<feature type="compositionally biased region" description="Polar residues" evidence="4">
    <location>
        <begin position="1"/>
        <end position="12"/>
    </location>
</feature>
<evidence type="ECO:0000256" key="2">
    <source>
        <dbReference type="ARBA" id="ARBA00022603"/>
    </source>
</evidence>
<evidence type="ECO:0000256" key="4">
    <source>
        <dbReference type="SAM" id="MobiDB-lite"/>
    </source>
</evidence>
<dbReference type="SUPFAM" id="SSF53335">
    <property type="entry name" value="S-adenosyl-L-methionine-dependent methyltransferases"/>
    <property type="match status" value="1"/>
</dbReference>
<evidence type="ECO:0000256" key="1">
    <source>
        <dbReference type="ARBA" id="ARBA00008361"/>
    </source>
</evidence>
<dbReference type="InterPro" id="IPR029063">
    <property type="entry name" value="SAM-dependent_MTases_sf"/>
</dbReference>
<dbReference type="PANTHER" id="PTHR44942">
    <property type="entry name" value="METHYLTRANSF_11 DOMAIN-CONTAINING PROTEIN"/>
    <property type="match status" value="1"/>
</dbReference>
<gene>
    <name evidence="6" type="ORF">H7344_18755</name>
</gene>
<evidence type="ECO:0000256" key="3">
    <source>
        <dbReference type="ARBA" id="ARBA00022679"/>
    </source>
</evidence>
<organism evidence="6 7">
    <name type="scientific">Nocardioides deserti</name>
    <dbReference type="NCBI Taxonomy" id="1588644"/>
    <lineage>
        <taxon>Bacteria</taxon>
        <taxon>Bacillati</taxon>
        <taxon>Actinomycetota</taxon>
        <taxon>Actinomycetes</taxon>
        <taxon>Propionibacteriales</taxon>
        <taxon>Nocardioidaceae</taxon>
        <taxon>Nocardioides</taxon>
    </lineage>
</organism>
<dbReference type="Pfam" id="PF08241">
    <property type="entry name" value="Methyltransf_11"/>
    <property type="match status" value="1"/>
</dbReference>
<keyword evidence="3" id="KW-0808">Transferase</keyword>
<dbReference type="EMBL" id="JACMYC010000020">
    <property type="protein sequence ID" value="MBC2962333.1"/>
    <property type="molecule type" value="Genomic_DNA"/>
</dbReference>
<dbReference type="InterPro" id="IPR013216">
    <property type="entry name" value="Methyltransf_11"/>
</dbReference>
<keyword evidence="2 6" id="KW-0489">Methyltransferase</keyword>
<dbReference type="GO" id="GO:0032259">
    <property type="term" value="P:methylation"/>
    <property type="evidence" value="ECO:0007669"/>
    <property type="project" value="UniProtKB-KW"/>
</dbReference>
<accession>A0ABR6UDU9</accession>
<comment type="similarity">
    <text evidence="1">Belongs to the methyltransferase superfamily.</text>
</comment>
<reference evidence="6 7" key="1">
    <citation type="submission" date="2020-08" db="EMBL/GenBank/DDBJ databases">
        <title>novel species in genus Nocardioides.</title>
        <authorList>
            <person name="Zhang G."/>
        </authorList>
    </citation>
    <scope>NUCLEOTIDE SEQUENCE [LARGE SCALE GENOMIC DNA]</scope>
    <source>
        <strain evidence="6 7">SC8A-24</strain>
    </source>
</reference>
<sequence length="296" mass="31955">MADQAPETSPSPGASDGPATGPARSFGAVADAYDRGRPSYPREAAAWLAGTDACTVLEVGAGTGKLTQVLVDLGHDVHATEPDPALLAVLKRDLPDVPVSESPAEDLPLPDASVDVVVAAQSFHWFDHEKALPEIARVLRPGGRLALVWNVTDTRIPWVRRLGALIGTQEHQDDPAGPVVTSPHFGFVEEASFKHWQVVDRESIQDLVRSRSNVALLDEPERAAKVAEVVAFYDDYGRGMDGMQLPYLARCFRATVVREGAGPAGRQDEEPEGERDPMTDTISDGTDTDMLLIDFR</sequence>
<dbReference type="RefSeq" id="WP_186347516.1">
    <property type="nucleotide sequence ID" value="NZ_BMMR01000002.1"/>
</dbReference>
<comment type="caution">
    <text evidence="6">The sequence shown here is derived from an EMBL/GenBank/DDBJ whole genome shotgun (WGS) entry which is preliminary data.</text>
</comment>
<dbReference type="GO" id="GO:0008168">
    <property type="term" value="F:methyltransferase activity"/>
    <property type="evidence" value="ECO:0007669"/>
    <property type="project" value="UniProtKB-KW"/>
</dbReference>
<evidence type="ECO:0000313" key="6">
    <source>
        <dbReference type="EMBL" id="MBC2962333.1"/>
    </source>
</evidence>
<dbReference type="Proteomes" id="UP000604001">
    <property type="component" value="Unassembled WGS sequence"/>
</dbReference>
<dbReference type="PANTHER" id="PTHR44942:SF4">
    <property type="entry name" value="METHYLTRANSFERASE TYPE 11 DOMAIN-CONTAINING PROTEIN"/>
    <property type="match status" value="1"/>
</dbReference>
<name>A0ABR6UDU9_9ACTN</name>
<protein>
    <submittedName>
        <fullName evidence="6">Class I SAM-dependent methyltransferase</fullName>
    </submittedName>
</protein>
<proteinExistence type="inferred from homology"/>
<dbReference type="InterPro" id="IPR051052">
    <property type="entry name" value="Diverse_substrate_MTase"/>
</dbReference>
<dbReference type="CDD" id="cd02440">
    <property type="entry name" value="AdoMet_MTases"/>
    <property type="match status" value="1"/>
</dbReference>
<evidence type="ECO:0000259" key="5">
    <source>
        <dbReference type="Pfam" id="PF08241"/>
    </source>
</evidence>
<evidence type="ECO:0000313" key="7">
    <source>
        <dbReference type="Proteomes" id="UP000604001"/>
    </source>
</evidence>
<feature type="region of interest" description="Disordered" evidence="4">
    <location>
        <begin position="261"/>
        <end position="287"/>
    </location>
</feature>